<sequence>MQEAENTSKTYSQDQEKLKEIPSLPLKSIESLPGSERAVQADLLKEPLVFNRTYHPICLDLELSLRTDQQQEEGFYLLSAQFMTPLDVTPFKLITKLRLMLQEIILR</sequence>
<comment type="caution">
    <text evidence="1">The sequence shown here is derived from an EMBL/GenBank/DDBJ whole genome shotgun (WGS) entry which is preliminary data.</text>
</comment>
<protein>
    <submittedName>
        <fullName evidence="1">Uncharacterized protein</fullName>
    </submittedName>
</protein>
<evidence type="ECO:0000313" key="1">
    <source>
        <dbReference type="EMBL" id="CAH3151849.1"/>
    </source>
</evidence>
<name>A0ABN8PWR1_9CNID</name>
<dbReference type="Proteomes" id="UP001159405">
    <property type="component" value="Unassembled WGS sequence"/>
</dbReference>
<keyword evidence="2" id="KW-1185">Reference proteome</keyword>
<gene>
    <name evidence="1" type="ORF">PLOB_00048797</name>
</gene>
<dbReference type="EMBL" id="CALNXK010000092">
    <property type="protein sequence ID" value="CAH3151849.1"/>
    <property type="molecule type" value="Genomic_DNA"/>
</dbReference>
<evidence type="ECO:0000313" key="2">
    <source>
        <dbReference type="Proteomes" id="UP001159405"/>
    </source>
</evidence>
<reference evidence="1 2" key="1">
    <citation type="submission" date="2022-05" db="EMBL/GenBank/DDBJ databases">
        <authorList>
            <consortium name="Genoscope - CEA"/>
            <person name="William W."/>
        </authorList>
    </citation>
    <scope>NUCLEOTIDE SEQUENCE [LARGE SCALE GENOMIC DNA]</scope>
</reference>
<accession>A0ABN8PWR1</accession>
<organism evidence="1 2">
    <name type="scientific">Porites lobata</name>
    <dbReference type="NCBI Taxonomy" id="104759"/>
    <lineage>
        <taxon>Eukaryota</taxon>
        <taxon>Metazoa</taxon>
        <taxon>Cnidaria</taxon>
        <taxon>Anthozoa</taxon>
        <taxon>Hexacorallia</taxon>
        <taxon>Scleractinia</taxon>
        <taxon>Fungiina</taxon>
        <taxon>Poritidae</taxon>
        <taxon>Porites</taxon>
    </lineage>
</organism>
<proteinExistence type="predicted"/>